<comment type="caution">
    <text evidence="3">The sequence shown here is derived from an EMBL/GenBank/DDBJ whole genome shotgun (WGS) entry which is preliminary data.</text>
</comment>
<dbReference type="GO" id="GO:0051539">
    <property type="term" value="F:4 iron, 4 sulfur cluster binding"/>
    <property type="evidence" value="ECO:0007669"/>
    <property type="project" value="UniProtKB-KW"/>
</dbReference>
<keyword evidence="1" id="KW-0479">Metal-binding</keyword>
<keyword evidence="1" id="KW-0863">Zinc-finger</keyword>
<dbReference type="GO" id="GO:0045004">
    <property type="term" value="P:DNA replication proofreading"/>
    <property type="evidence" value="ECO:0007669"/>
    <property type="project" value="TreeGrafter"/>
</dbReference>
<dbReference type="InterPro" id="IPR006133">
    <property type="entry name" value="DNA-dir_DNA_pol_B_exonuc"/>
</dbReference>
<comment type="function">
    <text evidence="1">DNA polymerase II participates in chromosomal DNA replication.</text>
</comment>
<dbReference type="GO" id="GO:0008622">
    <property type="term" value="C:epsilon DNA polymerase complex"/>
    <property type="evidence" value="ECO:0007669"/>
    <property type="project" value="InterPro"/>
</dbReference>
<sequence>MAGFKMSDEVGFLCDKNQGECRAKFACHLDCFAWVKRDSYLPQGSQGLKAVTKGKLGDDDPIEVNPEDMVLFAKEEPRV</sequence>
<dbReference type="GO" id="GO:0000278">
    <property type="term" value="P:mitotic cell cycle"/>
    <property type="evidence" value="ECO:0007669"/>
    <property type="project" value="TreeGrafter"/>
</dbReference>
<keyword evidence="1" id="KW-0862">Zinc</keyword>
<comment type="catalytic activity">
    <reaction evidence="1">
        <text>DNA(n) + a 2'-deoxyribonucleoside 5'-triphosphate = DNA(n+1) + diphosphate</text>
        <dbReference type="Rhea" id="RHEA:22508"/>
        <dbReference type="Rhea" id="RHEA-COMP:17339"/>
        <dbReference type="Rhea" id="RHEA-COMP:17340"/>
        <dbReference type="ChEBI" id="CHEBI:33019"/>
        <dbReference type="ChEBI" id="CHEBI:61560"/>
        <dbReference type="ChEBI" id="CHEBI:173112"/>
        <dbReference type="EC" id="2.7.7.7"/>
    </reaction>
</comment>
<feature type="domain" description="DNA-directed DNA polymerase family B exonuclease" evidence="2">
    <location>
        <begin position="3"/>
        <end position="51"/>
    </location>
</feature>
<keyword evidence="1" id="KW-0239">DNA-directed DNA polymerase</keyword>
<evidence type="ECO:0000256" key="1">
    <source>
        <dbReference type="RuleBase" id="RU365029"/>
    </source>
</evidence>
<keyword evidence="1" id="KW-0235">DNA replication</keyword>
<accession>A0AAW1XTW1</accession>
<name>A0AAW1XTW1_RUBAR</name>
<dbReference type="GO" id="GO:0006287">
    <property type="term" value="P:base-excision repair, gap-filling"/>
    <property type="evidence" value="ECO:0007669"/>
    <property type="project" value="TreeGrafter"/>
</dbReference>
<dbReference type="InterPro" id="IPR029703">
    <property type="entry name" value="POL2"/>
</dbReference>
<proteinExistence type="inferred from homology"/>
<keyword evidence="1" id="KW-0411">Iron-sulfur</keyword>
<keyword evidence="1" id="KW-0408">Iron</keyword>
<dbReference type="PANTHER" id="PTHR10670">
    <property type="entry name" value="DNA POLYMERASE EPSILON CATALYTIC SUBUNIT A"/>
    <property type="match status" value="1"/>
</dbReference>
<evidence type="ECO:0000313" key="3">
    <source>
        <dbReference type="EMBL" id="KAK9939861.1"/>
    </source>
</evidence>
<dbReference type="PANTHER" id="PTHR10670:SF0">
    <property type="entry name" value="DNA POLYMERASE EPSILON CATALYTIC SUBUNIT A"/>
    <property type="match status" value="1"/>
</dbReference>
<dbReference type="Proteomes" id="UP001457282">
    <property type="component" value="Unassembled WGS sequence"/>
</dbReference>
<protein>
    <recommendedName>
        <fullName evidence="1">DNA polymerase epsilon catalytic subunit</fullName>
        <ecNumber evidence="1">2.7.7.7</ecNumber>
    </recommendedName>
</protein>
<keyword evidence="1" id="KW-0004">4Fe-4S</keyword>
<dbReference type="EMBL" id="JBEDUW010000003">
    <property type="protein sequence ID" value="KAK9939861.1"/>
    <property type="molecule type" value="Genomic_DNA"/>
</dbReference>
<keyword evidence="4" id="KW-1185">Reference proteome</keyword>
<comment type="similarity">
    <text evidence="1">Belongs to the DNA polymerase type-B family.</text>
</comment>
<dbReference type="SUPFAM" id="SSF53098">
    <property type="entry name" value="Ribonuclease H-like"/>
    <property type="match status" value="1"/>
</dbReference>
<dbReference type="GO" id="GO:0003887">
    <property type="term" value="F:DNA-directed DNA polymerase activity"/>
    <property type="evidence" value="ECO:0007669"/>
    <property type="project" value="UniProtKB-KW"/>
</dbReference>
<dbReference type="GO" id="GO:0006272">
    <property type="term" value="P:leading strand elongation"/>
    <property type="evidence" value="ECO:0007669"/>
    <property type="project" value="TreeGrafter"/>
</dbReference>
<keyword evidence="1" id="KW-0238">DNA-binding</keyword>
<dbReference type="GO" id="GO:0008310">
    <property type="term" value="F:single-stranded DNA 3'-5' DNA exonuclease activity"/>
    <property type="evidence" value="ECO:0007669"/>
    <property type="project" value="TreeGrafter"/>
</dbReference>
<keyword evidence="1" id="KW-0548">Nucleotidyltransferase</keyword>
<evidence type="ECO:0000313" key="4">
    <source>
        <dbReference type="Proteomes" id="UP001457282"/>
    </source>
</evidence>
<keyword evidence="1" id="KW-0808">Transferase</keyword>
<dbReference type="GO" id="GO:0006297">
    <property type="term" value="P:nucleotide-excision repair, DNA gap filling"/>
    <property type="evidence" value="ECO:0007669"/>
    <property type="project" value="TreeGrafter"/>
</dbReference>
<dbReference type="GO" id="GO:0003677">
    <property type="term" value="F:DNA binding"/>
    <property type="evidence" value="ECO:0007669"/>
    <property type="project" value="UniProtKB-KW"/>
</dbReference>
<gene>
    <name evidence="3" type="ORF">M0R45_016543</name>
</gene>
<dbReference type="Pfam" id="PF03104">
    <property type="entry name" value="DNA_pol_B_exo1"/>
    <property type="match status" value="1"/>
</dbReference>
<dbReference type="AlphaFoldDB" id="A0AAW1XTW1"/>
<dbReference type="InterPro" id="IPR012337">
    <property type="entry name" value="RNaseH-like_sf"/>
</dbReference>
<dbReference type="EC" id="2.7.7.7" evidence="1"/>
<comment type="cofactor">
    <cofactor evidence="1">
        <name>[4Fe-4S] cluster</name>
        <dbReference type="ChEBI" id="CHEBI:49883"/>
    </cofactor>
</comment>
<comment type="subcellular location">
    <subcellularLocation>
        <location evidence="1">Nucleus</location>
    </subcellularLocation>
</comment>
<reference evidence="3 4" key="1">
    <citation type="journal article" date="2023" name="G3 (Bethesda)">
        <title>A chromosome-length genome assembly and annotation of blackberry (Rubus argutus, cv. 'Hillquist').</title>
        <authorList>
            <person name="Bruna T."/>
            <person name="Aryal R."/>
            <person name="Dudchenko O."/>
            <person name="Sargent D.J."/>
            <person name="Mead D."/>
            <person name="Buti M."/>
            <person name="Cavallini A."/>
            <person name="Hytonen T."/>
            <person name="Andres J."/>
            <person name="Pham M."/>
            <person name="Weisz D."/>
            <person name="Mascagni F."/>
            <person name="Usai G."/>
            <person name="Natali L."/>
            <person name="Bassil N."/>
            <person name="Fernandez G.E."/>
            <person name="Lomsadze A."/>
            <person name="Armour M."/>
            <person name="Olukolu B."/>
            <person name="Poorten T."/>
            <person name="Britton C."/>
            <person name="Davik J."/>
            <person name="Ashrafi H."/>
            <person name="Aiden E.L."/>
            <person name="Borodovsky M."/>
            <person name="Worthington M."/>
        </authorList>
    </citation>
    <scope>NUCLEOTIDE SEQUENCE [LARGE SCALE GENOMIC DNA]</scope>
    <source>
        <strain evidence="3">PI 553951</strain>
    </source>
</reference>
<organism evidence="3 4">
    <name type="scientific">Rubus argutus</name>
    <name type="common">Southern blackberry</name>
    <dbReference type="NCBI Taxonomy" id="59490"/>
    <lineage>
        <taxon>Eukaryota</taxon>
        <taxon>Viridiplantae</taxon>
        <taxon>Streptophyta</taxon>
        <taxon>Embryophyta</taxon>
        <taxon>Tracheophyta</taxon>
        <taxon>Spermatophyta</taxon>
        <taxon>Magnoliopsida</taxon>
        <taxon>eudicotyledons</taxon>
        <taxon>Gunneridae</taxon>
        <taxon>Pentapetalae</taxon>
        <taxon>rosids</taxon>
        <taxon>fabids</taxon>
        <taxon>Rosales</taxon>
        <taxon>Rosaceae</taxon>
        <taxon>Rosoideae</taxon>
        <taxon>Rosoideae incertae sedis</taxon>
        <taxon>Rubus</taxon>
    </lineage>
</organism>
<evidence type="ECO:0000259" key="2">
    <source>
        <dbReference type="Pfam" id="PF03104"/>
    </source>
</evidence>
<dbReference type="GO" id="GO:0008270">
    <property type="term" value="F:zinc ion binding"/>
    <property type="evidence" value="ECO:0007669"/>
    <property type="project" value="UniProtKB-KW"/>
</dbReference>
<keyword evidence="1" id="KW-0539">Nucleus</keyword>